<feature type="coiled-coil region" evidence="1">
    <location>
        <begin position="309"/>
        <end position="336"/>
    </location>
</feature>
<dbReference type="Proteomes" id="UP000187651">
    <property type="component" value="Unassembled WGS sequence"/>
</dbReference>
<dbReference type="OrthoDB" id="2015215at2"/>
<evidence type="ECO:0000313" key="2">
    <source>
        <dbReference type="EMBL" id="SDM58406.1"/>
    </source>
</evidence>
<accession>A0A1G9UER9</accession>
<evidence type="ECO:0000313" key="3">
    <source>
        <dbReference type="Proteomes" id="UP000187651"/>
    </source>
</evidence>
<keyword evidence="1" id="KW-0175">Coiled coil</keyword>
<proteinExistence type="predicted"/>
<protein>
    <submittedName>
        <fullName evidence="2">Uncharacterized protein</fullName>
    </submittedName>
</protein>
<dbReference type="AlphaFoldDB" id="A0A1G9UER9"/>
<keyword evidence="3" id="KW-1185">Reference proteome</keyword>
<organism evidence="2 3">
    <name type="scientific">Lachnospira pectinoschiza</name>
    <dbReference type="NCBI Taxonomy" id="28052"/>
    <lineage>
        <taxon>Bacteria</taxon>
        <taxon>Bacillati</taxon>
        <taxon>Bacillota</taxon>
        <taxon>Clostridia</taxon>
        <taxon>Lachnospirales</taxon>
        <taxon>Lachnospiraceae</taxon>
        <taxon>Lachnospira</taxon>
    </lineage>
</organism>
<dbReference type="RefSeq" id="WP_074520957.1">
    <property type="nucleotide sequence ID" value="NZ_FNHZ01000001.1"/>
</dbReference>
<name>A0A1G9UER9_9FIRM</name>
<dbReference type="EMBL" id="FNHZ01000001">
    <property type="protein sequence ID" value="SDM58406.1"/>
    <property type="molecule type" value="Genomic_DNA"/>
</dbReference>
<sequence>MGFFDKKQKLDILEKTQYNLEQTQANLAQIQNALVSSNGTTVAVTDNTESTDAVMELDPDTRAIMAAYALNLCTVSVTQIIDYQDLNIMEQEYDMILNNLNLQNMPNDDALLDILKQILNTVTFFRIDQKEREFVERDYQQKMKNAVWSAVPNVGALIATGLSQGPAMMAVSLAATVGTAYMNYRKQKADNSLAFDREMWQLERSAIEQLDGLKRELFDTAWRLSKHYGFEDKLRLSERQIHQYNQILMDTDDERRYDRLEVIADNFRAYPPFWYQYGHTATLIALGLQHRILDNRLAIEDLKKNQKSDKNFNETLETAKIELASLEEAEKKYRAKAKEHFEYFQKLNRYGLLREDKMVSMCNLEYVDLLLQDENYNKEHILNLIQQAIDKAGSVLEIVQLCVFAYMKLGEAAKAEKYLKMLVNEHYNQIMNAQILSSLYVYDFFSNEGYGESLANYNVLCKRVPKQYLFPMPKKPTARKSLLEKQFIYVQKTALLKKYEYVLNNLTRTYANRFNRCLPLPEGLNLDDELFNDSYESRLALWNRISGRLMSYDGSYKEELAQTDLLMEYMKVLQDYFYEVVTLVEEENSAYYREYYQQLKEDILSPISENTDEITEFRASLLESDEDILESLEHVFNKYTFMFFVGDMLSSLTSIITDKVTRMEGMNDIAADEARLMQFCQKNSIPTPTEQYIHDTTSNMIDAGTDFLVEQLLGNDEYERLKKRTELRSGILELITDYCNEYKIIIRSNKSRLFIREQDDARLNEYFKKIKGKPYNKTDVLAVIEEHGLWEVFNYKDLWLTTDGVVIVESDNYGAVCTPYERIVKEGNEIKCGNKRYNNEDDVNMFLLWQLIVDIEEYIEQNNPKKLELEVSLSDNCFEVIEEKDNPMLYLSYYAADEDEEVEE</sequence>
<evidence type="ECO:0000256" key="1">
    <source>
        <dbReference type="SAM" id="Coils"/>
    </source>
</evidence>
<reference evidence="3" key="1">
    <citation type="submission" date="2016-10" db="EMBL/GenBank/DDBJ databases">
        <authorList>
            <person name="Varghese N."/>
            <person name="Submissions S."/>
        </authorList>
    </citation>
    <scope>NUCLEOTIDE SEQUENCE [LARGE SCALE GENOMIC DNA]</scope>
    <source>
        <strain evidence="3">M83</strain>
    </source>
</reference>
<gene>
    <name evidence="2" type="ORF">SAMN05216544_0734</name>
</gene>